<feature type="domain" description="HTH marR-type" evidence="4">
    <location>
        <begin position="1"/>
        <end position="119"/>
    </location>
</feature>
<accession>A0A2W5EN20</accession>
<gene>
    <name evidence="5" type="ORF">DI598_15205</name>
</gene>
<dbReference type="PANTHER" id="PTHR42756">
    <property type="entry name" value="TRANSCRIPTIONAL REGULATOR, MARR"/>
    <property type="match status" value="1"/>
</dbReference>
<dbReference type="Pfam" id="PF01047">
    <property type="entry name" value="MarR"/>
    <property type="match status" value="1"/>
</dbReference>
<keyword evidence="2" id="KW-0238">DNA-binding</keyword>
<comment type="caution">
    <text evidence="5">The sequence shown here is derived from an EMBL/GenBank/DDBJ whole genome shotgun (WGS) entry which is preliminary data.</text>
</comment>
<evidence type="ECO:0000259" key="4">
    <source>
        <dbReference type="PROSITE" id="PS50995"/>
    </source>
</evidence>
<keyword evidence="1" id="KW-0805">Transcription regulation</keyword>
<dbReference type="SMART" id="SM00347">
    <property type="entry name" value="HTH_MARR"/>
    <property type="match status" value="1"/>
</dbReference>
<name>A0A2W5EN20_9SPHI</name>
<dbReference type="SUPFAM" id="SSF46785">
    <property type="entry name" value="Winged helix' DNA-binding domain"/>
    <property type="match status" value="1"/>
</dbReference>
<dbReference type="AlphaFoldDB" id="A0A2W5EN20"/>
<dbReference type="GO" id="GO:0003700">
    <property type="term" value="F:DNA-binding transcription factor activity"/>
    <property type="evidence" value="ECO:0007669"/>
    <property type="project" value="InterPro"/>
</dbReference>
<dbReference type="EMBL" id="QFOI01000346">
    <property type="protein sequence ID" value="PZP43903.1"/>
    <property type="molecule type" value="Genomic_DNA"/>
</dbReference>
<keyword evidence="3" id="KW-0804">Transcription</keyword>
<dbReference type="InterPro" id="IPR000835">
    <property type="entry name" value="HTH_MarR-typ"/>
</dbReference>
<evidence type="ECO:0000256" key="2">
    <source>
        <dbReference type="ARBA" id="ARBA00023125"/>
    </source>
</evidence>
<protein>
    <submittedName>
        <fullName evidence="5">MarR family transcriptional regulator</fullName>
    </submittedName>
</protein>
<dbReference type="PROSITE" id="PS50995">
    <property type="entry name" value="HTH_MARR_2"/>
    <property type="match status" value="1"/>
</dbReference>
<evidence type="ECO:0000256" key="1">
    <source>
        <dbReference type="ARBA" id="ARBA00023015"/>
    </source>
</evidence>
<dbReference type="Gene3D" id="1.10.10.10">
    <property type="entry name" value="Winged helix-like DNA-binding domain superfamily/Winged helix DNA-binding domain"/>
    <property type="match status" value="1"/>
</dbReference>
<dbReference type="GO" id="GO:0003677">
    <property type="term" value="F:DNA binding"/>
    <property type="evidence" value="ECO:0007669"/>
    <property type="project" value="UniProtKB-KW"/>
</dbReference>
<dbReference type="InterPro" id="IPR036390">
    <property type="entry name" value="WH_DNA-bd_sf"/>
</dbReference>
<dbReference type="PRINTS" id="PR00598">
    <property type="entry name" value="HTHMARR"/>
</dbReference>
<dbReference type="InterPro" id="IPR036388">
    <property type="entry name" value="WH-like_DNA-bd_sf"/>
</dbReference>
<evidence type="ECO:0000256" key="3">
    <source>
        <dbReference type="ARBA" id="ARBA00023163"/>
    </source>
</evidence>
<evidence type="ECO:0000313" key="6">
    <source>
        <dbReference type="Proteomes" id="UP000249645"/>
    </source>
</evidence>
<evidence type="ECO:0000313" key="5">
    <source>
        <dbReference type="EMBL" id="PZP43903.1"/>
    </source>
</evidence>
<sequence>MEDICKIKDVLFFIYSFENTFSKEAGITLNEALILCKLKDGKSYSASEIADFIGLTTSRVSRIISGFETKGMISRTIGNSDKRQMFFELTKEGKQLVKKMQNKQASIQDLSKKITDILA</sequence>
<dbReference type="PANTHER" id="PTHR42756:SF1">
    <property type="entry name" value="TRANSCRIPTIONAL REPRESSOR OF EMRAB OPERON"/>
    <property type="match status" value="1"/>
</dbReference>
<proteinExistence type="predicted"/>
<dbReference type="Proteomes" id="UP000249645">
    <property type="component" value="Unassembled WGS sequence"/>
</dbReference>
<reference evidence="5 6" key="1">
    <citation type="submission" date="2017-11" db="EMBL/GenBank/DDBJ databases">
        <title>Infants hospitalized years apart are colonized by the same room-sourced microbial strains.</title>
        <authorList>
            <person name="Brooks B."/>
            <person name="Olm M.R."/>
            <person name="Firek B.A."/>
            <person name="Baker R."/>
            <person name="Thomas B.C."/>
            <person name="Morowitz M.J."/>
            <person name="Banfield J.F."/>
        </authorList>
    </citation>
    <scope>NUCLEOTIDE SEQUENCE [LARGE SCALE GENOMIC DNA]</scope>
    <source>
        <strain evidence="5">S2_009_000_R2_76</strain>
    </source>
</reference>
<organism evidence="5 6">
    <name type="scientific">Pseudopedobacter saltans</name>
    <dbReference type="NCBI Taxonomy" id="151895"/>
    <lineage>
        <taxon>Bacteria</taxon>
        <taxon>Pseudomonadati</taxon>
        <taxon>Bacteroidota</taxon>
        <taxon>Sphingobacteriia</taxon>
        <taxon>Sphingobacteriales</taxon>
        <taxon>Sphingobacteriaceae</taxon>
        <taxon>Pseudopedobacter</taxon>
    </lineage>
</organism>